<dbReference type="Gene3D" id="1.20.120.20">
    <property type="entry name" value="Apolipoprotein"/>
    <property type="match status" value="1"/>
</dbReference>
<evidence type="ECO:0000256" key="5">
    <source>
        <dbReference type="SAM" id="Coils"/>
    </source>
</evidence>
<comment type="similarity">
    <text evidence="2">Belongs to the RmuC family.</text>
</comment>
<protein>
    <submittedName>
        <fullName evidence="6">DNA recombination protein</fullName>
    </submittedName>
</protein>
<dbReference type="Proteomes" id="UP000254924">
    <property type="component" value="Unassembled WGS sequence"/>
</dbReference>
<evidence type="ECO:0000313" key="6">
    <source>
        <dbReference type="EMBL" id="SUN59500.1"/>
    </source>
</evidence>
<name>A0A380K487_9STRE</name>
<dbReference type="RefSeq" id="WP_115267996.1">
    <property type="nucleotide sequence ID" value="NZ_JBNPNB010000041.1"/>
</dbReference>
<keyword evidence="4" id="KW-0233">DNA recombination</keyword>
<sequence>MQLLLLLVALATLVAVFLLFKKVAELQSQLQKNLEDYADNLSEQLSYQTDLAQKEQILAINQQLSQVQNEIYAQLSDIRDVLHQNLLDNRDRTDQRLQQMTENLNRSVKDMQVSNEERLEQMRQTVEEKLEKTLQTRLQASFETVSKQLESVNQGLGEMKSVAKDVGSLNKVLSNTKTRGIMGELQLGQIIEDILTESQYEREFATVKGSSEHVEYAIQLPGNHNDHVYLPIDSKFPLEDYYRLEDAYESGDKEAIEQHRKALLASIKRFAKDIQKKYLHPPETTNFGILFLPTEGLYAEVVRNAAFFDQLRREENIIVAGPTTLSALLNSLQVGFKTLTIQKNADDISKVLGNVKVEFGKFGAMLQKAQKQLNTASKSIDSLLTTRTNAITRALHTIENYQDQDTQRLLALSPLEGEQDED</sequence>
<evidence type="ECO:0000256" key="3">
    <source>
        <dbReference type="ARBA" id="ARBA00023054"/>
    </source>
</evidence>
<dbReference type="EMBL" id="UHFN01000007">
    <property type="protein sequence ID" value="SUN59500.1"/>
    <property type="molecule type" value="Genomic_DNA"/>
</dbReference>
<evidence type="ECO:0000256" key="1">
    <source>
        <dbReference type="ARBA" id="ARBA00003416"/>
    </source>
</evidence>
<evidence type="ECO:0000256" key="4">
    <source>
        <dbReference type="ARBA" id="ARBA00023172"/>
    </source>
</evidence>
<feature type="coiled-coil region" evidence="5">
    <location>
        <begin position="83"/>
        <end position="136"/>
    </location>
</feature>
<evidence type="ECO:0000256" key="2">
    <source>
        <dbReference type="ARBA" id="ARBA00009840"/>
    </source>
</evidence>
<dbReference type="AlphaFoldDB" id="A0A380K487"/>
<dbReference type="InterPro" id="IPR003798">
    <property type="entry name" value="DNA_recombination_RmuC"/>
</dbReference>
<proteinExistence type="inferred from homology"/>
<keyword evidence="3 5" id="KW-0175">Coiled coil</keyword>
<dbReference type="GeneID" id="78355863"/>
<dbReference type="SUPFAM" id="SSF58113">
    <property type="entry name" value="Apolipoprotein A-I"/>
    <property type="match status" value="1"/>
</dbReference>
<accession>A0A380K487</accession>
<dbReference type="PANTHER" id="PTHR30563:SF0">
    <property type="entry name" value="DNA RECOMBINATION PROTEIN RMUC"/>
    <property type="match status" value="1"/>
</dbReference>
<dbReference type="GO" id="GO:0006310">
    <property type="term" value="P:DNA recombination"/>
    <property type="evidence" value="ECO:0007669"/>
    <property type="project" value="UniProtKB-KW"/>
</dbReference>
<organism evidence="6 7">
    <name type="scientific">Streptococcus hyointestinalis</name>
    <dbReference type="NCBI Taxonomy" id="1337"/>
    <lineage>
        <taxon>Bacteria</taxon>
        <taxon>Bacillati</taxon>
        <taxon>Bacillota</taxon>
        <taxon>Bacilli</taxon>
        <taxon>Lactobacillales</taxon>
        <taxon>Streptococcaceae</taxon>
        <taxon>Streptococcus</taxon>
    </lineage>
</organism>
<dbReference type="OrthoDB" id="370725at2"/>
<dbReference type="Pfam" id="PF02646">
    <property type="entry name" value="RmuC"/>
    <property type="match status" value="1"/>
</dbReference>
<keyword evidence="7" id="KW-1185">Reference proteome</keyword>
<reference evidence="6 7" key="1">
    <citation type="submission" date="2018-06" db="EMBL/GenBank/DDBJ databases">
        <authorList>
            <consortium name="Pathogen Informatics"/>
            <person name="Doyle S."/>
        </authorList>
    </citation>
    <scope>NUCLEOTIDE SEQUENCE [LARGE SCALE GENOMIC DNA]</scope>
    <source>
        <strain evidence="6 7">NCTC12224</strain>
    </source>
</reference>
<dbReference type="PANTHER" id="PTHR30563">
    <property type="entry name" value="DNA RECOMBINATION PROTEIN RMUC"/>
    <property type="match status" value="1"/>
</dbReference>
<comment type="function">
    <text evidence="1">Involved in DNA recombination.</text>
</comment>
<gene>
    <name evidence="6" type="primary">rmuC</name>
    <name evidence="6" type="ORF">NCTC12224_00392</name>
</gene>
<evidence type="ECO:0000313" key="7">
    <source>
        <dbReference type="Proteomes" id="UP000254924"/>
    </source>
</evidence>